<dbReference type="OMA" id="HSEDIHG"/>
<feature type="compositionally biased region" description="Basic and acidic residues" evidence="6">
    <location>
        <begin position="2175"/>
        <end position="2215"/>
    </location>
</feature>
<feature type="compositionally biased region" description="Polar residues" evidence="6">
    <location>
        <begin position="1134"/>
        <end position="1151"/>
    </location>
</feature>
<dbReference type="KEGG" id="nnu:104601580"/>
<feature type="region of interest" description="Disordered" evidence="6">
    <location>
        <begin position="1130"/>
        <end position="1154"/>
    </location>
</feature>
<evidence type="ECO:0000256" key="2">
    <source>
        <dbReference type="ARBA" id="ARBA00022801"/>
    </source>
</evidence>
<dbReference type="FunFam" id="3.40.50.300:FF:000326">
    <property type="entry name" value="P-loop containing nucleoside triphosphate hydrolase"/>
    <property type="match status" value="1"/>
</dbReference>
<organism evidence="10 11">
    <name type="scientific">Nelumbo nucifera</name>
    <name type="common">Sacred lotus</name>
    <dbReference type="NCBI Taxonomy" id="4432"/>
    <lineage>
        <taxon>Eukaryota</taxon>
        <taxon>Viridiplantae</taxon>
        <taxon>Streptophyta</taxon>
        <taxon>Embryophyta</taxon>
        <taxon>Tracheophyta</taxon>
        <taxon>Spermatophyta</taxon>
        <taxon>Magnoliopsida</taxon>
        <taxon>Proteales</taxon>
        <taxon>Nelumbonaceae</taxon>
        <taxon>Nelumbo</taxon>
    </lineage>
</organism>
<feature type="region of interest" description="Disordered" evidence="6">
    <location>
        <begin position="2175"/>
        <end position="2227"/>
    </location>
</feature>
<dbReference type="STRING" id="4432.A0A1U8A999"/>
<evidence type="ECO:0000259" key="9">
    <source>
        <dbReference type="Pfam" id="PF23576"/>
    </source>
</evidence>
<keyword evidence="3" id="KW-0347">Helicase</keyword>
<dbReference type="InParanoid" id="A0A1U8A999"/>
<keyword evidence="5" id="KW-0175">Coiled coil</keyword>
<evidence type="ECO:0000256" key="1">
    <source>
        <dbReference type="ARBA" id="ARBA00022741"/>
    </source>
</evidence>
<proteinExistence type="predicted"/>
<evidence type="ECO:0000259" key="8">
    <source>
        <dbReference type="Pfam" id="PF13087"/>
    </source>
</evidence>
<feature type="compositionally biased region" description="Polar residues" evidence="6">
    <location>
        <begin position="2216"/>
        <end position="2227"/>
    </location>
</feature>
<dbReference type="eggNOG" id="KOG1801">
    <property type="taxonomic scope" value="Eukaryota"/>
</dbReference>
<dbReference type="GO" id="GO:0004386">
    <property type="term" value="F:helicase activity"/>
    <property type="evidence" value="ECO:0007669"/>
    <property type="project" value="UniProtKB-KW"/>
</dbReference>
<feature type="domain" description="DNA2/NAM7 helicase helicase" evidence="7">
    <location>
        <begin position="1460"/>
        <end position="1835"/>
    </location>
</feature>
<evidence type="ECO:0000256" key="3">
    <source>
        <dbReference type="ARBA" id="ARBA00022806"/>
    </source>
</evidence>
<dbReference type="CDD" id="cd18808">
    <property type="entry name" value="SF1_C_Upf1"/>
    <property type="match status" value="1"/>
</dbReference>
<dbReference type="InterPro" id="IPR056474">
    <property type="entry name" value="SEN1_barrel"/>
</dbReference>
<dbReference type="Pfam" id="PF23576">
    <property type="entry name" value="SEN1_barrel"/>
    <property type="match status" value="1"/>
</dbReference>
<evidence type="ECO:0000259" key="7">
    <source>
        <dbReference type="Pfam" id="PF13086"/>
    </source>
</evidence>
<dbReference type="Gene3D" id="3.40.50.300">
    <property type="entry name" value="P-loop containing nucleotide triphosphate hydrolases"/>
    <property type="match status" value="2"/>
</dbReference>
<dbReference type="PANTHER" id="PTHR10887:SF495">
    <property type="entry name" value="HELICASE SENATAXIN ISOFORM X1-RELATED"/>
    <property type="match status" value="1"/>
</dbReference>
<keyword evidence="10" id="KW-1185">Reference proteome</keyword>
<dbReference type="SUPFAM" id="SSF52540">
    <property type="entry name" value="P-loop containing nucleoside triphosphate hydrolases"/>
    <property type="match status" value="1"/>
</dbReference>
<dbReference type="Proteomes" id="UP000189703">
    <property type="component" value="Unplaced"/>
</dbReference>
<protein>
    <submittedName>
        <fullName evidence="11">Uncharacterized protein LOC104601580 isoform X1</fullName>
    </submittedName>
</protein>
<feature type="compositionally biased region" description="Basic and acidic residues" evidence="6">
    <location>
        <begin position="2338"/>
        <end position="2348"/>
    </location>
</feature>
<feature type="domain" description="Helicase SEN1 beta-barrel" evidence="9">
    <location>
        <begin position="1297"/>
        <end position="1402"/>
    </location>
</feature>
<keyword evidence="4" id="KW-0067">ATP-binding</keyword>
<dbReference type="GeneID" id="104601580"/>
<gene>
    <name evidence="11" type="primary">LOC104601580</name>
</gene>
<feature type="region of interest" description="Disordered" evidence="6">
    <location>
        <begin position="2089"/>
        <end position="2152"/>
    </location>
</feature>
<feature type="coiled-coil region" evidence="5">
    <location>
        <begin position="1710"/>
        <end position="1744"/>
    </location>
</feature>
<dbReference type="InterPro" id="IPR027417">
    <property type="entry name" value="P-loop_NTPase"/>
</dbReference>
<dbReference type="InterPro" id="IPR047187">
    <property type="entry name" value="SF1_C_Upf1"/>
</dbReference>
<dbReference type="InterPro" id="IPR041677">
    <property type="entry name" value="DNA2/NAM7_AAA_11"/>
</dbReference>
<dbReference type="InterPro" id="IPR045055">
    <property type="entry name" value="DNA2/NAM7-like"/>
</dbReference>
<dbReference type="RefSeq" id="XP_010263263.1">
    <property type="nucleotide sequence ID" value="XM_010264961.2"/>
</dbReference>
<dbReference type="InterPro" id="IPR041679">
    <property type="entry name" value="DNA2/NAM7-like_C"/>
</dbReference>
<evidence type="ECO:0000313" key="11">
    <source>
        <dbReference type="RefSeq" id="XP_010263263.1"/>
    </source>
</evidence>
<dbReference type="GO" id="GO:0003723">
    <property type="term" value="F:RNA binding"/>
    <property type="evidence" value="ECO:0000318"/>
    <property type="project" value="GO_Central"/>
</dbReference>
<accession>A0A1U8A999</accession>
<evidence type="ECO:0000256" key="6">
    <source>
        <dbReference type="SAM" id="MobiDB-lite"/>
    </source>
</evidence>
<feature type="domain" description="DNA2/NAM7 helicase-like C-terminal" evidence="8">
    <location>
        <begin position="1842"/>
        <end position="2047"/>
    </location>
</feature>
<dbReference type="GO" id="GO:0005694">
    <property type="term" value="C:chromosome"/>
    <property type="evidence" value="ECO:0007669"/>
    <property type="project" value="UniProtKB-ARBA"/>
</dbReference>
<evidence type="ECO:0000313" key="10">
    <source>
        <dbReference type="Proteomes" id="UP000189703"/>
    </source>
</evidence>
<dbReference type="Pfam" id="PF13086">
    <property type="entry name" value="AAA_11"/>
    <property type="match status" value="1"/>
</dbReference>
<dbReference type="PANTHER" id="PTHR10887">
    <property type="entry name" value="DNA2/NAM7 HELICASE FAMILY"/>
    <property type="match status" value="1"/>
</dbReference>
<dbReference type="FunCoup" id="A0A1U8A999">
    <property type="interactions" value="907"/>
</dbReference>
<feature type="compositionally biased region" description="Basic and acidic residues" evidence="6">
    <location>
        <begin position="2117"/>
        <end position="2131"/>
    </location>
</feature>
<dbReference type="OrthoDB" id="6513042at2759"/>
<feature type="region of interest" description="Disordered" evidence="6">
    <location>
        <begin position="2313"/>
        <end position="2351"/>
    </location>
</feature>
<feature type="region of interest" description="Disordered" evidence="6">
    <location>
        <begin position="2240"/>
        <end position="2275"/>
    </location>
</feature>
<evidence type="ECO:0000256" key="4">
    <source>
        <dbReference type="ARBA" id="ARBA00022840"/>
    </source>
</evidence>
<dbReference type="GO" id="GO:0005524">
    <property type="term" value="F:ATP binding"/>
    <property type="evidence" value="ECO:0007669"/>
    <property type="project" value="UniProtKB-KW"/>
</dbReference>
<evidence type="ECO:0000256" key="5">
    <source>
        <dbReference type="SAM" id="Coils"/>
    </source>
</evidence>
<name>A0A1U8A999_NELNU</name>
<dbReference type="CDD" id="cd18042">
    <property type="entry name" value="DEXXQc_SETX"/>
    <property type="match status" value="1"/>
</dbReference>
<reference evidence="11" key="1">
    <citation type="submission" date="2025-08" db="UniProtKB">
        <authorList>
            <consortium name="RefSeq"/>
        </authorList>
    </citation>
    <scope>IDENTIFICATION</scope>
</reference>
<keyword evidence="1" id="KW-0547">Nucleotide-binding</keyword>
<sequence>MAKNIVTRRELLSRWRDIEEEDDDAPSDPSKQHQLRRAKEEWFSDAFNFLISLPKEAHIWCASWDLMAPLLETFYNYFKDKREDSPLKILWKRISCEMQQCTQCICQHHQAQEMFNSEYEEGSVGPLLNVLRSLDEERVTQHLKEINAKISRGEYDPECHNAEVVSVVFEVLMFPILLEDLSLVYEFQIFIEAIDNSHELTLAGHQQYPGVYALLFLKSRRSRSIGLRLAGYMGKIRRATDLEPLQSLLKKCIVFLEGEVLPSTLETSRPRVQLERSAVWHGLKALLGFLEPPVFEEGVLERYPIFLSIVLNHVSDDSLEFTYAVNCLKLLFEMLGCKVWLRTTLSPSVMRNTLLGQCFHTRNEKSHKEIFDLFQPFLQSLESLQDGEHEKQRRHFLYFLLHQVTNSSNFSDLMKKKACQIALLIIHRGYMMNPPCPPYECAHMWGPSLLSSLKDSHLHSSLRQPALDLIQIIIVSDAAALVTSMLKFVRPAICNSGISTDPNDDEDEFPLYHDIEEKGSSCWSEFSIQNRLTSHECRDWMCIPMLWFDVLVEVHPSILPISFSKAVIWALSQFSMVEPQNRTEMALSVGDWFSSLSGTMSISSKWELPTGSDDGGDGKESRNAVKAATMYIPLIKAFKRFATHFVIQMEHGELWKQWTWEPRMAGSLVLLFFDPNDNVRHVSRLILEHVSKTRGLASGLQFLCDSALSLSSMYFGLRHSLKLVQAAGSALSAFQNSHHLFFILHKLLKGADASSKASPNNPVDDSKVLKFSSQGGFLRNPVFDASPINIQNPSNMFKIKSWEQFSCLSSEIVWPYIRKCLVEGVALKDNINSQMTCVRLLEILPVVCQRLISSSPKLSGSSDIVTGQVFDFSWLHDLVEWGRSSLVVITRYWKQTVILLLDILKGFCHDNSAWTIRAIEKLISCDSVAIGELKDQVSRLSVSLSREIACTVGKISLKQEPSFFEDLHFEKYATLGTKPSHLEDDDVQVLESVGHTESKGENKLIILSDDEGEESAPALVTFSHGGSNHFMLNNKTMDPSGDKRTLKDGSGMRSVSKTDILENLTKNLLIKDAAGSAIAASQKQNCNASGVGSILSPIQSKAIDDKRNETNYTCAPSNSLLSEKEVSAPRVQSVEGSDQACSKETSAPTMDSETRDTAIKELICDLEDDPLDVALESASRPKSLLTKPITSVTRRKVIQLPEENRSTFHHRLDARVKRLKPRRLDDWYRPILEIDYFSTVGLSSRNEAENPRMTKLKEVPVCFKSPEEYVEIFRPLVLEEFKAQLHSSFVEASSSEDMCCGSLSVLSVERIDDFHLIRCVPDGEFASSKGCSENDLVLLTKQPLQNSAHDVHMVGKVERREKDNKRRSNILVIRLYLQKSSSRLNKANKLLTERSKWYISRVMNITPQLREFQALSSLSDIPVLPIILKPTISSRDCNESRKAELAKLAKPLQLILKNSFNDSQLQAISVAIGTNDSKIDFELSLIQGPPGTGKTRTILAIVSVLLSLPLQRNKDVGKLLNSSMRQSSNSCTTPRVCISQSAAIARAWQDAAFARQLNEQSAQISKSTESSMRARVLICAQSNAAVDELVSRISNQGLYGSDGKMYKPYLVRVGNAKTVHPSSLPFFIDTLVDQRLAEETSGNDANNDLSGDSSIALRSNLEKLVERIRFYEAKRSNLRDGNLDPKILEDGAPTEEGKQEMSDTAIGIKLKNLYERKREICIELAAAQAREKKVTEESKALKHKLRKSILREAEIVVTTLSGCGGDLYAVCSESVSGCRTGSSSEHTLFDAVVIDEAAQALEPATLIPLQLLKSKGTKCIMVGDPKQLPATVLSNLASKFLYECSMFERLQRAGHPVIMLTEQYRMHPQISQFPSLHFYDNKLLNGDQMDSRSAPFHENGYFGPYVFYDIIDGQEQHGKTTGALSLYNECEADAAVELLKFFKRRNPSEFVGGRVGIISPYKRQVSVLRSRFSSAFGPSITSDMEFNTVDGFQGREVDILLLSTVRASNGCKEPGINSSSIGFIADVRRMNVALTRAKFSLWIFGNARTLQTNRNWAALVKNAKERNLLVSIERPYEFVFKKPFSAAKKKPIPASSDCHPKDLKQGGSDRNTFQSSEQDKCNNKEAYERKPKNISSKVSRHESIAGDVGNPNISGNKDLLSNFVPKDKRILKDVRSTTKHAEYSRAKCKERNQKQMDLNSDLHRTESSTHGDLRNETNSVHMQETDATNRTLKVAVLKGSQASGQHAIGQTKPEISAPTEGSHHDRESNDGGQVASLADAPKEMIAKRKRQRDAVDALLSSALISSKKIETSVRPAPVRRPLSPTGAVRGSIRPPKPRKVDQSQDRETIPPCSQIHYSQDARVQSLGTKDLEEEWKAFKEIIRDRKGPIT</sequence>
<dbReference type="Pfam" id="PF13087">
    <property type="entry name" value="AAA_12"/>
    <property type="match status" value="1"/>
</dbReference>
<dbReference type="GO" id="GO:0016787">
    <property type="term" value="F:hydrolase activity"/>
    <property type="evidence" value="ECO:0007669"/>
    <property type="project" value="UniProtKB-KW"/>
</dbReference>
<keyword evidence="2" id="KW-0378">Hydrolase</keyword>